<evidence type="ECO:0000256" key="1">
    <source>
        <dbReference type="SAM" id="Phobius"/>
    </source>
</evidence>
<gene>
    <name evidence="2" type="ORF">Tb11.01.7320</name>
</gene>
<sequence>MTSRQRYPTRKSFQHNTSTNKHGRRYIIYHIYIYIYIYVYMPGNKRQSSRSFVVLVRASLSIERARVVPSRTTTGAGALVRWPSCGTIHLHPVVFFSVFLYCFSMTNLVPKAHPFPFLFASGLLYPQQRLIFMVYIPAVSILGIWCSQPLAAFACIP</sequence>
<evidence type="ECO:0000313" key="2">
    <source>
        <dbReference type="EMBL" id="EAN80512.1"/>
    </source>
</evidence>
<protein>
    <recommendedName>
        <fullName evidence="4">T. brucei spp.-specific protein</fullName>
    </recommendedName>
</protein>
<dbReference type="RefSeq" id="XP_829624.1">
    <property type="nucleotide sequence ID" value="XM_824531.1"/>
</dbReference>
<evidence type="ECO:0008006" key="4">
    <source>
        <dbReference type="Google" id="ProtNLM"/>
    </source>
</evidence>
<dbReference type="AlphaFoldDB" id="Q381L9"/>
<keyword evidence="1" id="KW-0472">Membrane</keyword>
<dbReference type="GeneID" id="3664457"/>
<keyword evidence="3" id="KW-1185">Reference proteome</keyword>
<name>Q381L9_TRYB2</name>
<reference evidence="2 3" key="1">
    <citation type="journal article" date="2005" name="Science">
        <title>Comparative genomics of trypanosomatid parasitic protozoa.</title>
        <authorList>
            <person name="El-Sayed N.M."/>
            <person name="Myler P.J."/>
            <person name="Blandin G."/>
            <person name="Berriman M."/>
            <person name="Crabtree J."/>
            <person name="Aggarwal G."/>
            <person name="Caler E."/>
            <person name="Renauld H."/>
            <person name="Worthey E.A."/>
            <person name="Hertz-Fowler C."/>
            <person name="Ghedin E."/>
            <person name="Peacock C."/>
            <person name="Bartholomeu D.C."/>
            <person name="Haas B.J."/>
            <person name="Tran A.N."/>
            <person name="Wortman J.R."/>
            <person name="Alsmark U.C."/>
            <person name="Angiuoli S."/>
            <person name="Anupama A."/>
            <person name="Badger J."/>
            <person name="Bringaud F."/>
            <person name="Cadag E."/>
            <person name="Carlton J.M."/>
            <person name="Cerqueira G.C."/>
            <person name="Creasy T."/>
            <person name="Delcher A.L."/>
            <person name="Djikeng A."/>
            <person name="Embley T.M."/>
            <person name="Hauser C."/>
            <person name="Ivens A.C."/>
            <person name="Kummerfeld S.K."/>
            <person name="Pereira-Leal J.B."/>
            <person name="Nilsson D."/>
            <person name="Peterson J."/>
            <person name="Salzberg S.L."/>
            <person name="Shallom J."/>
            <person name="Silva J.C."/>
            <person name="Sundaram J."/>
            <person name="Westenberger S."/>
            <person name="White O."/>
            <person name="Melville S.E."/>
            <person name="Donelson J.E."/>
            <person name="Andersson B."/>
            <person name="Stuart K.D."/>
            <person name="Hall N."/>
        </authorList>
    </citation>
    <scope>NUCLEOTIDE SEQUENCE [LARGE SCALE GENOMIC DNA]</scope>
    <source>
        <strain evidence="2 3">927/4 GUTat10.1</strain>
    </source>
</reference>
<evidence type="ECO:0000313" key="3">
    <source>
        <dbReference type="Proteomes" id="UP000008524"/>
    </source>
</evidence>
<proteinExistence type="predicted"/>
<feature type="transmembrane region" description="Helical" evidence="1">
    <location>
        <begin position="88"/>
        <end position="109"/>
    </location>
</feature>
<keyword evidence="1" id="KW-0812">Transmembrane</keyword>
<organism evidence="2 3">
    <name type="scientific">Trypanosoma brucei brucei (strain 927/4 GUTat10.1)</name>
    <dbReference type="NCBI Taxonomy" id="185431"/>
    <lineage>
        <taxon>Eukaryota</taxon>
        <taxon>Discoba</taxon>
        <taxon>Euglenozoa</taxon>
        <taxon>Kinetoplastea</taxon>
        <taxon>Metakinetoplastina</taxon>
        <taxon>Trypanosomatida</taxon>
        <taxon>Trypanosomatidae</taxon>
        <taxon>Trypanosoma</taxon>
    </lineage>
</organism>
<dbReference type="KEGG" id="tbr:Tb11.01.7320"/>
<dbReference type="Proteomes" id="UP000008524">
    <property type="component" value="Chromosome 11"/>
</dbReference>
<feature type="transmembrane region" description="Helical" evidence="1">
    <location>
        <begin position="26"/>
        <end position="43"/>
    </location>
</feature>
<dbReference type="EMBL" id="CH464491">
    <property type="protein sequence ID" value="EAN80512.1"/>
    <property type="molecule type" value="Genomic_DNA"/>
</dbReference>
<dbReference type="InParanoid" id="Q381L9"/>
<reference evidence="2 3" key="2">
    <citation type="journal article" date="2005" name="Science">
        <title>The genome of the African trypanosome Trypanosoma brucei.</title>
        <authorList>
            <person name="Berriman M."/>
            <person name="Ghedin E."/>
            <person name="Hertz-Fowler C."/>
            <person name="Blandin G."/>
            <person name="Renauld H."/>
            <person name="Bartholomeu D.C."/>
            <person name="Lennard N.J."/>
            <person name="Caler E."/>
            <person name="Hamlin N.E."/>
            <person name="Haas B."/>
            <person name="Bohme U."/>
            <person name="Hannick L."/>
            <person name="Aslett M.A."/>
            <person name="Shallom J."/>
            <person name="Marcello L."/>
            <person name="Hou L."/>
            <person name="Wickstead B."/>
            <person name="Alsmark U.C."/>
            <person name="Arrowsmith C."/>
            <person name="Atkin R.J."/>
            <person name="Barron A.J."/>
            <person name="Bringaud F."/>
            <person name="Brooks K."/>
            <person name="Carrington M."/>
            <person name="Cherevach I."/>
            <person name="Chillingworth T.J."/>
            <person name="Churcher C."/>
            <person name="Clark L.N."/>
            <person name="Corton C.H."/>
            <person name="Cronin A."/>
            <person name="Davies R.M."/>
            <person name="Doggett J."/>
            <person name="Djikeng A."/>
            <person name="Feldblyum T."/>
            <person name="Field M.C."/>
            <person name="Fraser A."/>
            <person name="Goodhead I."/>
            <person name="Hance Z."/>
            <person name="Harper D."/>
            <person name="Harris B.R."/>
            <person name="Hauser H."/>
            <person name="Hostetler J."/>
            <person name="Ivens A."/>
            <person name="Jagels K."/>
            <person name="Johnson D."/>
            <person name="Johnson J."/>
            <person name="Jones K."/>
            <person name="Kerhornou A.X."/>
            <person name="Koo H."/>
            <person name="Larke N."/>
            <person name="Landfear S."/>
            <person name="Larkin C."/>
            <person name="Leech V."/>
            <person name="Line A."/>
            <person name="Lord A."/>
            <person name="Macleod A."/>
            <person name="Mooney P.J."/>
            <person name="Moule S."/>
            <person name="Martin D.M."/>
            <person name="Morgan G.W."/>
            <person name="Mungall K."/>
            <person name="Norbertczak H."/>
            <person name="Ormond D."/>
            <person name="Pai G."/>
            <person name="Peacock C.S."/>
            <person name="Peterson J."/>
            <person name="Quail M.A."/>
            <person name="Rabbinowitsch E."/>
            <person name="Rajandream M.A."/>
            <person name="Reitter C."/>
            <person name="Salzberg S.L."/>
            <person name="Sanders M."/>
            <person name="Schobel S."/>
            <person name="Sharp S."/>
            <person name="Simmonds M."/>
            <person name="Simpson A.J."/>
            <person name="Tallon L."/>
            <person name="Turner C.M."/>
            <person name="Tait A."/>
            <person name="Tivey A.R."/>
            <person name="Van Aken S."/>
            <person name="Walker D."/>
            <person name="Wanless D."/>
            <person name="Wang S."/>
            <person name="White B."/>
            <person name="White O."/>
            <person name="Whitehead S."/>
            <person name="Woodward J."/>
            <person name="Wortman J."/>
            <person name="Adams M.D."/>
            <person name="Embley T.M."/>
            <person name="Gull K."/>
            <person name="Ullu E."/>
            <person name="Barry J.D."/>
            <person name="Fairlamb A.H."/>
            <person name="Opperdoes F."/>
            <person name="Barrell B.G."/>
            <person name="Donelson J.E."/>
            <person name="Hall N."/>
            <person name="Fraser C.M."/>
            <person name="Melville S.E."/>
            <person name="El-Sayed N.M."/>
        </authorList>
    </citation>
    <scope>NUCLEOTIDE SEQUENCE [LARGE SCALE GENOMIC DNA]</scope>
    <source>
        <strain evidence="2 3">927/4 GUTat10.1</strain>
    </source>
</reference>
<feature type="transmembrane region" description="Helical" evidence="1">
    <location>
        <begin position="130"/>
        <end position="154"/>
    </location>
</feature>
<dbReference type="PaxDb" id="5691-EAN80512"/>
<accession>Q381L9</accession>
<keyword evidence="1" id="KW-1133">Transmembrane helix</keyword>